<gene>
    <name evidence="1" type="ORF">SLEP1_g5760</name>
</gene>
<evidence type="ECO:0000313" key="1">
    <source>
        <dbReference type="EMBL" id="GKU91963.1"/>
    </source>
</evidence>
<name>A0AAV5I1U0_9ROSI</name>
<accession>A0AAV5I1U0</accession>
<dbReference type="Proteomes" id="UP001054252">
    <property type="component" value="Unassembled WGS sequence"/>
</dbReference>
<sequence length="47" mass="5491">MSVPSPTEEVGDNFALTSLKKKKKFNKHQLLFEKSHSYRFCCFLLVN</sequence>
<reference evidence="1 2" key="1">
    <citation type="journal article" date="2021" name="Commun. Biol.">
        <title>The genome of Shorea leprosula (Dipterocarpaceae) highlights the ecological relevance of drought in aseasonal tropical rainforests.</title>
        <authorList>
            <person name="Ng K.K.S."/>
            <person name="Kobayashi M.J."/>
            <person name="Fawcett J.A."/>
            <person name="Hatakeyama M."/>
            <person name="Paape T."/>
            <person name="Ng C.H."/>
            <person name="Ang C.C."/>
            <person name="Tnah L.H."/>
            <person name="Lee C.T."/>
            <person name="Nishiyama T."/>
            <person name="Sese J."/>
            <person name="O'Brien M.J."/>
            <person name="Copetti D."/>
            <person name="Mohd Noor M.I."/>
            <person name="Ong R.C."/>
            <person name="Putra M."/>
            <person name="Sireger I.Z."/>
            <person name="Indrioko S."/>
            <person name="Kosugi Y."/>
            <person name="Izuno A."/>
            <person name="Isagi Y."/>
            <person name="Lee S.L."/>
            <person name="Shimizu K.K."/>
        </authorList>
    </citation>
    <scope>NUCLEOTIDE SEQUENCE [LARGE SCALE GENOMIC DNA]</scope>
    <source>
        <strain evidence="1">214</strain>
    </source>
</reference>
<comment type="caution">
    <text evidence="1">The sequence shown here is derived from an EMBL/GenBank/DDBJ whole genome shotgun (WGS) entry which is preliminary data.</text>
</comment>
<organism evidence="1 2">
    <name type="scientific">Rubroshorea leprosula</name>
    <dbReference type="NCBI Taxonomy" id="152421"/>
    <lineage>
        <taxon>Eukaryota</taxon>
        <taxon>Viridiplantae</taxon>
        <taxon>Streptophyta</taxon>
        <taxon>Embryophyta</taxon>
        <taxon>Tracheophyta</taxon>
        <taxon>Spermatophyta</taxon>
        <taxon>Magnoliopsida</taxon>
        <taxon>eudicotyledons</taxon>
        <taxon>Gunneridae</taxon>
        <taxon>Pentapetalae</taxon>
        <taxon>rosids</taxon>
        <taxon>malvids</taxon>
        <taxon>Malvales</taxon>
        <taxon>Dipterocarpaceae</taxon>
        <taxon>Rubroshorea</taxon>
    </lineage>
</organism>
<dbReference type="AlphaFoldDB" id="A0AAV5I1U0"/>
<proteinExistence type="predicted"/>
<evidence type="ECO:0000313" key="2">
    <source>
        <dbReference type="Proteomes" id="UP001054252"/>
    </source>
</evidence>
<keyword evidence="2" id="KW-1185">Reference proteome</keyword>
<dbReference type="EMBL" id="BPVZ01000005">
    <property type="protein sequence ID" value="GKU91963.1"/>
    <property type="molecule type" value="Genomic_DNA"/>
</dbReference>
<protein>
    <submittedName>
        <fullName evidence="1">Uncharacterized protein</fullName>
    </submittedName>
</protein>